<dbReference type="AlphaFoldDB" id="A0A1I2HUB5"/>
<gene>
    <name evidence="4" type="ORF">SAMN02745121_08123</name>
</gene>
<name>A0A1I2HUB5_9BACT</name>
<evidence type="ECO:0000256" key="2">
    <source>
        <dbReference type="SAM" id="Phobius"/>
    </source>
</evidence>
<feature type="compositionally biased region" description="Low complexity" evidence="1">
    <location>
        <begin position="328"/>
        <end position="348"/>
    </location>
</feature>
<dbReference type="CDD" id="cd07341">
    <property type="entry name" value="M56_BlaR1_MecR1_like"/>
    <property type="match status" value="1"/>
</dbReference>
<dbReference type="OrthoDB" id="15218at2"/>
<dbReference type="RefSeq" id="WP_096327651.1">
    <property type="nucleotide sequence ID" value="NZ_FOMX01000046.1"/>
</dbReference>
<evidence type="ECO:0000313" key="4">
    <source>
        <dbReference type="EMBL" id="SFF32021.1"/>
    </source>
</evidence>
<dbReference type="PANTHER" id="PTHR34978:SF3">
    <property type="entry name" value="SLR0241 PROTEIN"/>
    <property type="match status" value="1"/>
</dbReference>
<reference evidence="5" key="1">
    <citation type="submission" date="2016-10" db="EMBL/GenBank/DDBJ databases">
        <authorList>
            <person name="Varghese N."/>
            <person name="Submissions S."/>
        </authorList>
    </citation>
    <scope>NUCLEOTIDE SEQUENCE [LARGE SCALE GENOMIC DNA]</scope>
    <source>
        <strain evidence="5">ATCC 25963</strain>
    </source>
</reference>
<protein>
    <submittedName>
        <fullName evidence="4">Signal transducer regulating beta-lactamase production, contains metallopeptidase domain</fullName>
    </submittedName>
</protein>
<dbReference type="InterPro" id="IPR052173">
    <property type="entry name" value="Beta-lactam_resp_regulator"/>
</dbReference>
<proteinExistence type="predicted"/>
<keyword evidence="2" id="KW-0472">Membrane</keyword>
<feature type="domain" description="Peptidase M56" evidence="3">
    <location>
        <begin position="90"/>
        <end position="269"/>
    </location>
</feature>
<sequence length="385" mass="39708">MTAALAFLGVVVLHAAWLGVAAAAVAAIALRRLGASRSRERYAVALAALLAVVPGALLCALYPRLAADPAAVSPGLVDPGAVAAASAYSLAPATPWIGLLWAGGVAWGLLGLAVASAHLGRLRQRARPLPAAHAERLLARAREQLAYAGPVDLAISPDVGVPTVLGWRRPLCALPAAALTAWPGDDLEWLLVHELAHVRRADIAWGWAQSLVDVALFFHPAARWLSRQIRHERECCCDAAVLARPDALVPYVHALTRLAADRSAIRPALSATGGTLVSRVERLVDPTAPIPSCSRGLCLALVLGALAGAGTLAACETEEEDAAPAPAPSAVEQAVVPPAASVAPVSESAGDKAPPAEKPPPNGAEDDYPIPFIAPPEPSPRDTDC</sequence>
<accession>A0A1I2HUB5</accession>
<evidence type="ECO:0000259" key="3">
    <source>
        <dbReference type="Pfam" id="PF05569"/>
    </source>
</evidence>
<keyword evidence="2" id="KW-0812">Transmembrane</keyword>
<dbReference type="PANTHER" id="PTHR34978">
    <property type="entry name" value="POSSIBLE SENSOR-TRANSDUCER PROTEIN BLAR"/>
    <property type="match status" value="1"/>
</dbReference>
<dbReference type="STRING" id="54.SAMN02745121_08123"/>
<organism evidence="4 5">
    <name type="scientific">Nannocystis exedens</name>
    <dbReference type="NCBI Taxonomy" id="54"/>
    <lineage>
        <taxon>Bacteria</taxon>
        <taxon>Pseudomonadati</taxon>
        <taxon>Myxococcota</taxon>
        <taxon>Polyangia</taxon>
        <taxon>Nannocystales</taxon>
        <taxon>Nannocystaceae</taxon>
        <taxon>Nannocystis</taxon>
    </lineage>
</organism>
<keyword evidence="5" id="KW-1185">Reference proteome</keyword>
<evidence type="ECO:0000313" key="5">
    <source>
        <dbReference type="Proteomes" id="UP000199400"/>
    </source>
</evidence>
<feature type="transmembrane region" description="Helical" evidence="2">
    <location>
        <begin position="96"/>
        <end position="119"/>
    </location>
</feature>
<feature type="region of interest" description="Disordered" evidence="1">
    <location>
        <begin position="323"/>
        <end position="385"/>
    </location>
</feature>
<dbReference type="Pfam" id="PF05569">
    <property type="entry name" value="Peptidase_M56"/>
    <property type="match status" value="1"/>
</dbReference>
<feature type="transmembrane region" description="Helical" evidence="2">
    <location>
        <begin position="6"/>
        <end position="30"/>
    </location>
</feature>
<feature type="transmembrane region" description="Helical" evidence="2">
    <location>
        <begin position="42"/>
        <end position="63"/>
    </location>
</feature>
<dbReference type="InterPro" id="IPR008756">
    <property type="entry name" value="Peptidase_M56"/>
</dbReference>
<dbReference type="Proteomes" id="UP000199400">
    <property type="component" value="Unassembled WGS sequence"/>
</dbReference>
<evidence type="ECO:0000256" key="1">
    <source>
        <dbReference type="SAM" id="MobiDB-lite"/>
    </source>
</evidence>
<keyword evidence="2" id="KW-1133">Transmembrane helix</keyword>
<dbReference type="EMBL" id="FOMX01000046">
    <property type="protein sequence ID" value="SFF32021.1"/>
    <property type="molecule type" value="Genomic_DNA"/>
</dbReference>